<organism evidence="1 2">
    <name type="scientific">Guopingia tenuis</name>
    <dbReference type="NCBI Taxonomy" id="2763656"/>
    <lineage>
        <taxon>Bacteria</taxon>
        <taxon>Bacillati</taxon>
        <taxon>Bacillota</taxon>
        <taxon>Clostridia</taxon>
        <taxon>Christensenellales</taxon>
        <taxon>Christensenellaceae</taxon>
        <taxon>Guopingia</taxon>
    </lineage>
</organism>
<proteinExistence type="predicted"/>
<name>A0A926DKB1_9FIRM</name>
<dbReference type="RefSeq" id="WP_249280897.1">
    <property type="nucleotide sequence ID" value="NZ_JACRSS010000006.1"/>
</dbReference>
<dbReference type="Proteomes" id="UP000617951">
    <property type="component" value="Unassembled WGS sequence"/>
</dbReference>
<keyword evidence="2" id="KW-1185">Reference proteome</keyword>
<reference evidence="1" key="1">
    <citation type="submission" date="2020-08" db="EMBL/GenBank/DDBJ databases">
        <title>Genome public.</title>
        <authorList>
            <person name="Liu C."/>
            <person name="Sun Q."/>
        </authorList>
    </citation>
    <scope>NUCLEOTIDE SEQUENCE</scope>
    <source>
        <strain evidence="1">NSJ-63</strain>
    </source>
</reference>
<sequence>MRNVMVWLIKKSETEPAIKFLCFFFLKRKKEEIWDYAERKGMTDKKRRGQKPVIKVSLLLSFQRKKGLEK</sequence>
<comment type="caution">
    <text evidence="1">The sequence shown here is derived from an EMBL/GenBank/DDBJ whole genome shotgun (WGS) entry which is preliminary data.</text>
</comment>
<evidence type="ECO:0000313" key="1">
    <source>
        <dbReference type="EMBL" id="MBC8539304.1"/>
    </source>
</evidence>
<protein>
    <submittedName>
        <fullName evidence="1">Uncharacterized protein</fullName>
    </submittedName>
</protein>
<dbReference type="AlphaFoldDB" id="A0A926DKB1"/>
<dbReference type="EMBL" id="JACRSS010000006">
    <property type="protein sequence ID" value="MBC8539304.1"/>
    <property type="molecule type" value="Genomic_DNA"/>
</dbReference>
<accession>A0A926DKB1</accession>
<gene>
    <name evidence="1" type="ORF">H8693_10240</name>
</gene>
<evidence type="ECO:0000313" key="2">
    <source>
        <dbReference type="Proteomes" id="UP000617951"/>
    </source>
</evidence>